<keyword evidence="3" id="KW-1185">Reference proteome</keyword>
<dbReference type="OMA" id="CWIHDED"/>
<reference evidence="3" key="1">
    <citation type="submission" date="2011-03" db="EMBL/GenBank/DDBJ databases">
        <title>The genome sequence of Vavraia culicis strain floridensis.</title>
        <authorList>
            <consortium name="The Broad Institute Genome Sequencing Platform"/>
            <person name="Cuomo C."/>
            <person name="Becnel J."/>
            <person name="Sanscrainte N."/>
            <person name="Young S.K."/>
            <person name="Zeng Q."/>
            <person name="Gargeya S."/>
            <person name="Fitzgerald M."/>
            <person name="Haas B."/>
            <person name="Abouelleil A."/>
            <person name="Alvarado L."/>
            <person name="Arachchi H.M."/>
            <person name="Berlin A."/>
            <person name="Chapman S.B."/>
            <person name="Gearin G."/>
            <person name="Goldberg J."/>
            <person name="Griggs A."/>
            <person name="Gujja S."/>
            <person name="Hansen M."/>
            <person name="Heiman D."/>
            <person name="Howarth C."/>
            <person name="Larimer J."/>
            <person name="Lui A."/>
            <person name="MacDonald P.J.P."/>
            <person name="McCowen C."/>
            <person name="Montmayeur A."/>
            <person name="Murphy C."/>
            <person name="Neiman D."/>
            <person name="Pearson M."/>
            <person name="Priest M."/>
            <person name="Roberts A."/>
            <person name="Saif S."/>
            <person name="Shea T."/>
            <person name="Sisk P."/>
            <person name="Stolte C."/>
            <person name="Sykes S."/>
            <person name="Wortman J."/>
            <person name="Nusbaum C."/>
            <person name="Birren B."/>
        </authorList>
    </citation>
    <scope>NUCLEOTIDE SEQUENCE [LARGE SCALE GENOMIC DNA]</scope>
    <source>
        <strain evidence="3">floridensis</strain>
    </source>
</reference>
<dbReference type="InParanoid" id="L2GVG7"/>
<evidence type="ECO:0000256" key="1">
    <source>
        <dbReference type="SAM" id="SignalP"/>
    </source>
</evidence>
<feature type="chain" id="PRO_5003960405" evidence="1">
    <location>
        <begin position="17"/>
        <end position="147"/>
    </location>
</feature>
<dbReference type="AlphaFoldDB" id="L2GVG7"/>
<dbReference type="EMBL" id="GL877414">
    <property type="protein sequence ID" value="ELA47666.1"/>
    <property type="molecule type" value="Genomic_DNA"/>
</dbReference>
<evidence type="ECO:0000313" key="3">
    <source>
        <dbReference type="Proteomes" id="UP000011081"/>
    </source>
</evidence>
<evidence type="ECO:0000313" key="2">
    <source>
        <dbReference type="EMBL" id="ELA47666.1"/>
    </source>
</evidence>
<protein>
    <submittedName>
        <fullName evidence="2">Uncharacterized protein</fullName>
    </submittedName>
</protein>
<dbReference type="HOGENOM" id="CLU_1769486_0_0_1"/>
<dbReference type="OrthoDB" id="10366473at2759"/>
<dbReference type="VEuPathDB" id="MicrosporidiaDB:VCUG_00867"/>
<dbReference type="RefSeq" id="XP_008073887.1">
    <property type="nucleotide sequence ID" value="XM_008075696.1"/>
</dbReference>
<sequence>MNLILRVLLFVPVILAYIGEYGRSRMASILQENKLAYSSLFPTEWKNSKTNAAEERENEDMLSNILASGGKRAYNDLVEKIHELDRNNRKAKKADENVLNLTCWIYDEDNCTKKNNNKELNGVLESDPGFLMERAKHYAYLDRKFTI</sequence>
<dbReference type="Proteomes" id="UP000011081">
    <property type="component" value="Unassembled WGS sequence"/>
</dbReference>
<feature type="signal peptide" evidence="1">
    <location>
        <begin position="1"/>
        <end position="16"/>
    </location>
</feature>
<dbReference type="GeneID" id="19878750"/>
<keyword evidence="1" id="KW-0732">Signal</keyword>
<proteinExistence type="predicted"/>
<name>L2GVG7_VAVCU</name>
<organism evidence="2 3">
    <name type="scientific">Vavraia culicis (isolate floridensis)</name>
    <name type="common">Microsporidian parasite</name>
    <dbReference type="NCBI Taxonomy" id="948595"/>
    <lineage>
        <taxon>Eukaryota</taxon>
        <taxon>Fungi</taxon>
        <taxon>Fungi incertae sedis</taxon>
        <taxon>Microsporidia</taxon>
        <taxon>Pleistophoridae</taxon>
        <taxon>Vavraia</taxon>
    </lineage>
</organism>
<accession>L2GVG7</accession>
<gene>
    <name evidence="2" type="ORF">VCUG_00867</name>
</gene>